<dbReference type="GO" id="GO:0099604">
    <property type="term" value="F:ligand-gated calcium channel activity"/>
    <property type="evidence" value="ECO:0007669"/>
    <property type="project" value="TreeGrafter"/>
</dbReference>
<feature type="transmembrane region" description="Helical" evidence="8">
    <location>
        <begin position="809"/>
        <end position="834"/>
    </location>
</feature>
<evidence type="ECO:0000259" key="11">
    <source>
        <dbReference type="Pfam" id="PF25508"/>
    </source>
</evidence>
<dbReference type="Pfam" id="PF00520">
    <property type="entry name" value="Ion_trans"/>
    <property type="match status" value="1"/>
</dbReference>
<evidence type="ECO:0000256" key="7">
    <source>
        <dbReference type="ARBA" id="ARBA00023303"/>
    </source>
</evidence>
<sequence>MGAIRIRVQTADKNIKVIRTTPVHIQRLVKRKSSWIPNLLKKRVCTTFVEDSFSNGGRCQCGATRDSHPSVALGDYFSAAIVSHWDSTQHSSEQPTDAYGELEFAGAGKRHSYFLRLSSTTDPSVVFNIMRQTWKLGQPNLVVSVVGGEGKSKVKSWVREVLRQGLVKAAQSTGAWIITSGLKEGIGKCVGEAVRDHATAVSSVNLNKVVPIGIAPWGMVHNRLQLVDPEGSFPAKYFVHSTSRGTCSLDNNYKAFLLVDDGTEGRKGGEVGFRGRLEDYISRQRPGTKLNRMALFDITLALEIALKNSMPWLVLAGSGGLANLVSDIVENVQSDLMSTFGGAEEEEGSPKMVLRERITTKVKNHFPSEQDMDKLVDKVLSIYQNKDLISIYHAEGADDFDTVMLKVLVQASKHRVSVTTNPYVDELKLAVTWNRVDIAKSELFSGNIDWKYEDLEESMTDALENDKPQFVRLFIDNGLNIVNYLTYSRLEGLYDSISKTSQVGMLLQHFLEERINESNGQTCHVSLYEVRSGNGQILRKSEGRLLKAVSLLLENLLGEVCQPFYRYLLKVEAASTRRKALKVPDLTLEDCSYQQVMCKHPWLCLFLWAVLQNRGEMAIFCWEMCGESVLTALGGCKILRELSKLETETDAKVPMKELATKFECMAHDVFSTCYQTKANYSYKLLIRKSKLWGDATCLKMAMAADARYFFSHDGVQSLLSQIWWGDMERGTELWKLALTMIIPPLIYTNLINFKSVHNLGQIGHCWPEIQQLPVSWRNIKICQAARDKTKTQKKKMNKQPFWVSRWKQFWYAPVTSFIGNVVMYFLFLFLYAYVLLVDFKPPPPEGPAVSEYVLYFWVFTIVCEEIRETFIVGSKKFCQRLMLYVQDVWNKFDVLAISLFIAGLCCRMFSWSFNTGRGILCMDYMVFTLRLIHIFAIHRQLGPKIIILGKMIKDAFFFLFFLAVWLSAYGVANQALLYQYDPSPDRAFRRVLYRPYLHIFGQIPVEEIDTGKYWDRDCTDNLTLINEGNEPCRDTSHNWLVVILLVIFLLVTNILLVNLLIATFSYTFSKVQERSDTYWKFQRYNLIVEYHSRPTLAPPFIILSHINLLIKRNLRKVASTKIHRFALELKGREANKLVKWETFQKENFLALESKKRRGTDSERLKRMTAKLDGVIKQVGEIRDVDRRLRTLESDMEFCTSSLVWIMESLSQSSTVKSPKAHPTRKGKPASVTILTYILAQCFSTGGSQK</sequence>
<evidence type="ECO:0000256" key="4">
    <source>
        <dbReference type="ARBA" id="ARBA00022989"/>
    </source>
</evidence>
<feature type="transmembrane region" description="Helical" evidence="8">
    <location>
        <begin position="956"/>
        <end position="976"/>
    </location>
</feature>
<evidence type="ECO:0000256" key="1">
    <source>
        <dbReference type="ARBA" id="ARBA00004141"/>
    </source>
</evidence>
<evidence type="ECO:0000256" key="6">
    <source>
        <dbReference type="ARBA" id="ARBA00023136"/>
    </source>
</evidence>
<dbReference type="Proteomes" id="UP000694700">
    <property type="component" value="Unplaced"/>
</dbReference>
<dbReference type="InterPro" id="IPR057366">
    <property type="entry name" value="TRPM-like"/>
</dbReference>
<feature type="domain" description="TRPM SLOG" evidence="10">
    <location>
        <begin position="113"/>
        <end position="335"/>
    </location>
</feature>
<dbReference type="GO" id="GO:0005886">
    <property type="term" value="C:plasma membrane"/>
    <property type="evidence" value="ECO:0007669"/>
    <property type="project" value="TreeGrafter"/>
</dbReference>
<evidence type="ECO:0000256" key="2">
    <source>
        <dbReference type="ARBA" id="ARBA00022448"/>
    </source>
</evidence>
<evidence type="ECO:0000313" key="13">
    <source>
        <dbReference type="Proteomes" id="UP000694700"/>
    </source>
</evidence>
<feature type="domain" description="TRPM-like" evidence="11">
    <location>
        <begin position="442"/>
        <end position="712"/>
    </location>
</feature>
<dbReference type="PANTHER" id="PTHR13800:SF47">
    <property type="entry name" value="TRANSIENT RECEPTOR POTENTIAL CATION CHANNEL SUBFAMILY M MEMBER 4 ISOFORM X1-RELATED"/>
    <property type="match status" value="1"/>
</dbReference>
<evidence type="ECO:0000259" key="9">
    <source>
        <dbReference type="Pfam" id="PF00520"/>
    </source>
</evidence>
<evidence type="ECO:0000256" key="3">
    <source>
        <dbReference type="ARBA" id="ARBA00022692"/>
    </source>
</evidence>
<keyword evidence="5" id="KW-0406">Ion transport</keyword>
<proteinExistence type="predicted"/>
<dbReference type="InterPro" id="IPR005821">
    <property type="entry name" value="Ion_trans_dom"/>
</dbReference>
<dbReference type="InterPro" id="IPR041491">
    <property type="entry name" value="TRPM_SLOG"/>
</dbReference>
<evidence type="ECO:0000256" key="8">
    <source>
        <dbReference type="SAM" id="Phobius"/>
    </source>
</evidence>
<dbReference type="PANTHER" id="PTHR13800">
    <property type="entry name" value="TRANSIENT RECEPTOR POTENTIAL CATION CHANNEL, SUBFAMILY M, MEMBER 6"/>
    <property type="match status" value="1"/>
</dbReference>
<evidence type="ECO:0000256" key="5">
    <source>
        <dbReference type="ARBA" id="ARBA00023065"/>
    </source>
</evidence>
<dbReference type="GO" id="GO:0005227">
    <property type="term" value="F:calcium-activated cation channel activity"/>
    <property type="evidence" value="ECO:0007669"/>
    <property type="project" value="TreeGrafter"/>
</dbReference>
<dbReference type="InterPro" id="IPR050927">
    <property type="entry name" value="TRPM"/>
</dbReference>
<dbReference type="Ensembl" id="ENSCCRT00015088789.1">
    <property type="protein sequence ID" value="ENSCCRP00015085998.1"/>
    <property type="gene ID" value="ENSCCRG00015034684.1"/>
</dbReference>
<keyword evidence="3 8" id="KW-0812">Transmembrane</keyword>
<feature type="transmembrane region" description="Helical" evidence="8">
    <location>
        <begin position="894"/>
        <end position="911"/>
    </location>
</feature>
<comment type="subcellular location">
    <subcellularLocation>
        <location evidence="1">Membrane</location>
        <topology evidence="1">Multi-pass membrane protein</topology>
    </subcellularLocation>
</comment>
<feature type="transmembrane region" description="Helical" evidence="8">
    <location>
        <begin position="854"/>
        <end position="873"/>
    </location>
</feature>
<name>A0A8C1XTW9_CYPCA</name>
<keyword evidence="4 8" id="KW-1133">Transmembrane helix</keyword>
<dbReference type="Pfam" id="PF18139">
    <property type="entry name" value="LSDAT_euk"/>
    <property type="match status" value="1"/>
</dbReference>
<accession>A0A8C1XTW9</accession>
<protein>
    <recommendedName>
        <fullName evidence="14">Transient receptor potential cation channel subfamily M member 4-like</fullName>
    </recommendedName>
</protein>
<evidence type="ECO:0000259" key="10">
    <source>
        <dbReference type="Pfam" id="PF18139"/>
    </source>
</evidence>
<feature type="transmembrane region" description="Helical" evidence="8">
    <location>
        <begin position="1039"/>
        <end position="1064"/>
    </location>
</feature>
<dbReference type="Pfam" id="PF25508">
    <property type="entry name" value="TRPM2"/>
    <property type="match status" value="1"/>
</dbReference>
<feature type="domain" description="Ion transport" evidence="9">
    <location>
        <begin position="824"/>
        <end position="1075"/>
    </location>
</feature>
<organism evidence="12 13">
    <name type="scientific">Cyprinus carpio</name>
    <name type="common">Common carp</name>
    <dbReference type="NCBI Taxonomy" id="7962"/>
    <lineage>
        <taxon>Eukaryota</taxon>
        <taxon>Metazoa</taxon>
        <taxon>Chordata</taxon>
        <taxon>Craniata</taxon>
        <taxon>Vertebrata</taxon>
        <taxon>Euteleostomi</taxon>
        <taxon>Actinopterygii</taxon>
        <taxon>Neopterygii</taxon>
        <taxon>Teleostei</taxon>
        <taxon>Ostariophysi</taxon>
        <taxon>Cypriniformes</taxon>
        <taxon>Cyprinidae</taxon>
        <taxon>Cyprininae</taxon>
        <taxon>Cyprinus</taxon>
    </lineage>
</organism>
<keyword evidence="7" id="KW-0407">Ion channel</keyword>
<evidence type="ECO:0000313" key="12">
    <source>
        <dbReference type="Ensembl" id="ENSCCRP00015085998.1"/>
    </source>
</evidence>
<dbReference type="AlphaFoldDB" id="A0A8C1XTW9"/>
<keyword evidence="2" id="KW-0813">Transport</keyword>
<evidence type="ECO:0008006" key="14">
    <source>
        <dbReference type="Google" id="ProtNLM"/>
    </source>
</evidence>
<keyword evidence="6 8" id="KW-0472">Membrane</keyword>
<reference evidence="12" key="1">
    <citation type="submission" date="2025-08" db="UniProtKB">
        <authorList>
            <consortium name="Ensembl"/>
        </authorList>
    </citation>
    <scope>IDENTIFICATION</scope>
</reference>